<dbReference type="InterPro" id="IPR036791">
    <property type="entry name" value="Ribosomal_bL9_C_sf"/>
</dbReference>
<dbReference type="InterPro" id="IPR000244">
    <property type="entry name" value="Ribosomal_bL9"/>
</dbReference>
<evidence type="ECO:0000256" key="3">
    <source>
        <dbReference type="ARBA" id="ARBA00022884"/>
    </source>
</evidence>
<comment type="similarity">
    <text evidence="1 7">Belongs to the bacterial ribosomal protein bL9 family.</text>
</comment>
<dbReference type="Gene3D" id="3.10.430.100">
    <property type="entry name" value="Ribosomal protein L9, C-terminal domain"/>
    <property type="match status" value="1"/>
</dbReference>
<evidence type="ECO:0000256" key="5">
    <source>
        <dbReference type="ARBA" id="ARBA00023274"/>
    </source>
</evidence>
<evidence type="ECO:0000256" key="6">
    <source>
        <dbReference type="ARBA" id="ARBA00035292"/>
    </source>
</evidence>
<keyword evidence="4 7" id="KW-0689">Ribosomal protein</keyword>
<feature type="domain" description="Ribosomal protein L9" evidence="9">
    <location>
        <begin position="13"/>
        <end position="40"/>
    </location>
</feature>
<evidence type="ECO:0000256" key="4">
    <source>
        <dbReference type="ARBA" id="ARBA00022980"/>
    </source>
</evidence>
<dbReference type="PROSITE" id="PS00651">
    <property type="entry name" value="RIBOSOMAL_L9"/>
    <property type="match status" value="1"/>
</dbReference>
<keyword evidence="2 7" id="KW-0699">rRNA-binding</keyword>
<dbReference type="KEGG" id="ntr:B0W44_17595"/>
<dbReference type="GO" id="GO:1990904">
    <property type="term" value="C:ribonucleoprotein complex"/>
    <property type="evidence" value="ECO:0007669"/>
    <property type="project" value="UniProtKB-KW"/>
</dbReference>
<dbReference type="Pfam" id="PF03948">
    <property type="entry name" value="Ribosomal_L9_C"/>
    <property type="match status" value="1"/>
</dbReference>
<dbReference type="GO" id="GO:0006412">
    <property type="term" value="P:translation"/>
    <property type="evidence" value="ECO:0007669"/>
    <property type="project" value="UniProtKB-UniRule"/>
</dbReference>
<keyword evidence="3 7" id="KW-0694">RNA-binding</keyword>
<dbReference type="Proteomes" id="UP000188603">
    <property type="component" value="Chromosome"/>
</dbReference>
<organism evidence="10 11">
    <name type="scientific">Novibacillus thermophilus</name>
    <dbReference type="NCBI Taxonomy" id="1471761"/>
    <lineage>
        <taxon>Bacteria</taxon>
        <taxon>Bacillati</taxon>
        <taxon>Bacillota</taxon>
        <taxon>Bacilli</taxon>
        <taxon>Bacillales</taxon>
        <taxon>Thermoactinomycetaceae</taxon>
        <taxon>Novibacillus</taxon>
    </lineage>
</organism>
<dbReference type="Gene3D" id="3.40.5.10">
    <property type="entry name" value="Ribosomal protein L9, N-terminal domain"/>
    <property type="match status" value="1"/>
</dbReference>
<dbReference type="AlphaFoldDB" id="A0A1U9KBB5"/>
<dbReference type="FunFam" id="3.40.5.10:FF:000002">
    <property type="entry name" value="50S ribosomal protein L9"/>
    <property type="match status" value="1"/>
</dbReference>
<name>A0A1U9KBB5_9BACL</name>
<dbReference type="SUPFAM" id="SSF55653">
    <property type="entry name" value="Ribosomal protein L9 C-domain"/>
    <property type="match status" value="1"/>
</dbReference>
<keyword evidence="8" id="KW-0175">Coiled coil</keyword>
<dbReference type="Pfam" id="PF01281">
    <property type="entry name" value="Ribosomal_L9_N"/>
    <property type="match status" value="1"/>
</dbReference>
<evidence type="ECO:0000256" key="7">
    <source>
        <dbReference type="HAMAP-Rule" id="MF_00503"/>
    </source>
</evidence>
<dbReference type="NCBIfam" id="TIGR00158">
    <property type="entry name" value="L9"/>
    <property type="match status" value="1"/>
</dbReference>
<dbReference type="InterPro" id="IPR009027">
    <property type="entry name" value="Ribosomal_bL9/RNase_H1_N"/>
</dbReference>
<dbReference type="STRING" id="1471761.B0W44_17595"/>
<keyword evidence="11" id="KW-1185">Reference proteome</keyword>
<evidence type="ECO:0000259" key="9">
    <source>
        <dbReference type="PROSITE" id="PS00651"/>
    </source>
</evidence>
<dbReference type="InterPro" id="IPR020594">
    <property type="entry name" value="Ribosomal_bL9_bac/chp"/>
</dbReference>
<dbReference type="GO" id="GO:0003735">
    <property type="term" value="F:structural constituent of ribosome"/>
    <property type="evidence" value="ECO:0007669"/>
    <property type="project" value="InterPro"/>
</dbReference>
<dbReference type="GO" id="GO:0019843">
    <property type="term" value="F:rRNA binding"/>
    <property type="evidence" value="ECO:0007669"/>
    <property type="project" value="UniProtKB-UniRule"/>
</dbReference>
<comment type="function">
    <text evidence="7">Binds to the 23S rRNA.</text>
</comment>
<keyword evidence="5 7" id="KW-0687">Ribonucleoprotein</keyword>
<dbReference type="HAMAP" id="MF_00503">
    <property type="entry name" value="Ribosomal_bL9"/>
    <property type="match status" value="1"/>
</dbReference>
<dbReference type="GO" id="GO:0005840">
    <property type="term" value="C:ribosome"/>
    <property type="evidence" value="ECO:0007669"/>
    <property type="project" value="UniProtKB-KW"/>
</dbReference>
<accession>A0A1U9KBB5</accession>
<dbReference type="OrthoDB" id="9788336at2"/>
<sequence length="147" mass="16557">MKVIFRQDVKGKGKKGEIKEVADGYARNYLLPKGLAVEATRGNVNALEAEKRQQEKKEKMADDQARALKERLEQLDLKIPAKAGENGRLFGAVTSKQISEQLMKENIRVDKKNIQLKEPIRTLGVTRVEIKLRPKITATLNVHVVEA</sequence>
<dbReference type="InterPro" id="IPR036935">
    <property type="entry name" value="Ribosomal_bL9_N_sf"/>
</dbReference>
<evidence type="ECO:0000256" key="2">
    <source>
        <dbReference type="ARBA" id="ARBA00022730"/>
    </source>
</evidence>
<dbReference type="SUPFAM" id="SSF55658">
    <property type="entry name" value="L9 N-domain-like"/>
    <property type="match status" value="1"/>
</dbReference>
<dbReference type="InterPro" id="IPR020070">
    <property type="entry name" value="Ribosomal_bL9_N"/>
</dbReference>
<dbReference type="RefSeq" id="WP_077721153.1">
    <property type="nucleotide sequence ID" value="NZ_CP019699.1"/>
</dbReference>
<dbReference type="PANTHER" id="PTHR21368">
    <property type="entry name" value="50S RIBOSOMAL PROTEIN L9"/>
    <property type="match status" value="1"/>
</dbReference>
<reference evidence="10 11" key="1">
    <citation type="journal article" date="2015" name="Int. J. Syst. Evol. Microbiol.">
        <title>Novibacillus thermophilus gen. nov., sp. nov., a Gram-staining-negative and moderately thermophilic member of the family Thermoactinomycetaceae.</title>
        <authorList>
            <person name="Yang G."/>
            <person name="Chen J."/>
            <person name="Zhou S."/>
        </authorList>
    </citation>
    <scope>NUCLEOTIDE SEQUENCE [LARGE SCALE GENOMIC DNA]</scope>
    <source>
        <strain evidence="10 11">SG-1</strain>
    </source>
</reference>
<evidence type="ECO:0000313" key="10">
    <source>
        <dbReference type="EMBL" id="AQS57283.1"/>
    </source>
</evidence>
<dbReference type="EMBL" id="CP019699">
    <property type="protein sequence ID" value="AQS57283.1"/>
    <property type="molecule type" value="Genomic_DNA"/>
</dbReference>
<protein>
    <recommendedName>
        <fullName evidence="6 7">Large ribosomal subunit protein bL9</fullName>
    </recommendedName>
</protein>
<dbReference type="InterPro" id="IPR020069">
    <property type="entry name" value="Ribosomal_bL9_C"/>
</dbReference>
<evidence type="ECO:0000313" key="11">
    <source>
        <dbReference type="Proteomes" id="UP000188603"/>
    </source>
</evidence>
<proteinExistence type="inferred from homology"/>
<evidence type="ECO:0000256" key="8">
    <source>
        <dbReference type="SAM" id="Coils"/>
    </source>
</evidence>
<feature type="coiled-coil region" evidence="8">
    <location>
        <begin position="37"/>
        <end position="78"/>
    </location>
</feature>
<evidence type="ECO:0000256" key="1">
    <source>
        <dbReference type="ARBA" id="ARBA00010605"/>
    </source>
</evidence>
<gene>
    <name evidence="7" type="primary">rplI</name>
    <name evidence="10" type="ORF">B0W44_17595</name>
</gene>